<comment type="caution">
    <text evidence="8">The sequence shown here is derived from an EMBL/GenBank/DDBJ whole genome shotgun (WGS) entry which is preliminary data.</text>
</comment>
<dbReference type="InterPro" id="IPR050455">
    <property type="entry name" value="Tpx_Peroxidase_subfamily"/>
</dbReference>
<dbReference type="PROSITE" id="PS01265">
    <property type="entry name" value="TPX"/>
    <property type="match status" value="1"/>
</dbReference>
<comment type="subunit">
    <text evidence="6">Homodimer.</text>
</comment>
<protein>
    <recommendedName>
        <fullName evidence="6">Thiol peroxidase</fullName>
        <shortName evidence="6">Tpx</shortName>
        <ecNumber evidence="6">1.11.1.24</ecNumber>
    </recommendedName>
    <alternativeName>
        <fullName evidence="6">Peroxiredoxin tpx</fullName>
        <shortName evidence="6">Prx</shortName>
    </alternativeName>
    <alternativeName>
        <fullName evidence="6">Thioredoxin peroxidase</fullName>
    </alternativeName>
    <alternativeName>
        <fullName evidence="6">Thioredoxin-dependent peroxiredoxin</fullName>
    </alternativeName>
</protein>
<dbReference type="EMBL" id="ACJA02000004">
    <property type="protein sequence ID" value="EFH94356.1"/>
    <property type="molecule type" value="Genomic_DNA"/>
</dbReference>
<dbReference type="HAMAP" id="MF_00269">
    <property type="entry name" value="Tpx"/>
    <property type="match status" value="1"/>
</dbReference>
<keyword evidence="1 6" id="KW-0575">Peroxidase</keyword>
<evidence type="ECO:0000259" key="7">
    <source>
        <dbReference type="PROSITE" id="PS51352"/>
    </source>
</evidence>
<evidence type="ECO:0000256" key="2">
    <source>
        <dbReference type="ARBA" id="ARBA00022862"/>
    </source>
</evidence>
<comment type="catalytic activity">
    <reaction evidence="6">
        <text>a hydroperoxide + [thioredoxin]-dithiol = an alcohol + [thioredoxin]-disulfide + H2O</text>
        <dbReference type="Rhea" id="RHEA:62620"/>
        <dbReference type="Rhea" id="RHEA-COMP:10698"/>
        <dbReference type="Rhea" id="RHEA-COMP:10700"/>
        <dbReference type="ChEBI" id="CHEBI:15377"/>
        <dbReference type="ChEBI" id="CHEBI:29950"/>
        <dbReference type="ChEBI" id="CHEBI:30879"/>
        <dbReference type="ChEBI" id="CHEBI:35924"/>
        <dbReference type="ChEBI" id="CHEBI:50058"/>
        <dbReference type="EC" id="1.11.1.24"/>
    </reaction>
</comment>
<keyword evidence="3 6" id="KW-0560">Oxidoreductase</keyword>
<feature type="active site" description="Cysteine sulfenic acid (-SOH) intermediate" evidence="6">
    <location>
        <position position="66"/>
    </location>
</feature>
<evidence type="ECO:0000256" key="5">
    <source>
        <dbReference type="ARBA" id="ARBA00023284"/>
    </source>
</evidence>
<accession>A0A0E1XF15</accession>
<dbReference type="EC" id="1.11.1.24" evidence="6"/>
<dbReference type="InterPro" id="IPR013766">
    <property type="entry name" value="Thioredoxin_domain"/>
</dbReference>
<keyword evidence="5 6" id="KW-0676">Redox-active center</keyword>
<proteinExistence type="inferred from homology"/>
<dbReference type="InterPro" id="IPR002065">
    <property type="entry name" value="TPX"/>
</dbReference>
<evidence type="ECO:0000313" key="8">
    <source>
        <dbReference type="EMBL" id="EFH94356.1"/>
    </source>
</evidence>
<comment type="similarity">
    <text evidence="6">Belongs to the peroxiredoxin family. Tpx subfamily.</text>
</comment>
<dbReference type="Pfam" id="PF08534">
    <property type="entry name" value="Redoxin"/>
    <property type="match status" value="1"/>
</dbReference>
<dbReference type="NCBIfam" id="NF001808">
    <property type="entry name" value="PRK00522.1"/>
    <property type="match status" value="1"/>
</dbReference>
<dbReference type="InterPro" id="IPR018219">
    <property type="entry name" value="Tpx_CS"/>
</dbReference>
<dbReference type="InterPro" id="IPR036249">
    <property type="entry name" value="Thioredoxin-like_sf"/>
</dbReference>
<dbReference type="Gene3D" id="3.40.30.10">
    <property type="entry name" value="Glutaredoxin"/>
    <property type="match status" value="1"/>
</dbReference>
<dbReference type="PROSITE" id="PS51352">
    <property type="entry name" value="THIOREDOXIN_2"/>
    <property type="match status" value="1"/>
</dbReference>
<comment type="caution">
    <text evidence="6">Lacks conserved residue(s) required for the propagation of feature annotation.</text>
</comment>
<dbReference type="PANTHER" id="PTHR43110:SF1">
    <property type="entry name" value="THIOL PEROXIDASE"/>
    <property type="match status" value="1"/>
</dbReference>
<evidence type="ECO:0000256" key="6">
    <source>
        <dbReference type="HAMAP-Rule" id="MF_00269"/>
    </source>
</evidence>
<keyword evidence="2 6" id="KW-0049">Antioxidant</keyword>
<dbReference type="PANTHER" id="PTHR43110">
    <property type="entry name" value="THIOL PEROXIDASE"/>
    <property type="match status" value="1"/>
</dbReference>
<feature type="domain" description="Thioredoxin" evidence="7">
    <location>
        <begin position="24"/>
        <end position="169"/>
    </location>
</feature>
<dbReference type="AlphaFoldDB" id="A0A0E1XF15"/>
<evidence type="ECO:0000256" key="3">
    <source>
        <dbReference type="ARBA" id="ARBA00023002"/>
    </source>
</evidence>
<dbReference type="SUPFAM" id="SSF52833">
    <property type="entry name" value="Thioredoxin-like"/>
    <property type="match status" value="1"/>
</dbReference>
<comment type="function">
    <text evidence="6">Thiol-specific peroxidase that catalyzes the reduction of hydrogen peroxide and organic hydroperoxides to water and alcohols, respectively. Plays a role in cell protection against oxidative stress by detoxifying peroxides.</text>
</comment>
<sequence length="170" mass="18798">MQEVKYMTEITFKGGPIHLKGQQINEGDFAPDFTVLDNDLNQVTLADYAGKKKLISVVPSIDTGVCDQQTRKFNSEASKEEGIVLTISADLPFAQKRWCASAGLDNVITLSDHRDLSFGENYGVVMEELRLLARAVFVLDADNKVVYKEIVSEGTDFPDFDAALAAYKNI</sequence>
<dbReference type="HOGENOM" id="CLU_042529_12_0_9"/>
<dbReference type="Proteomes" id="UP000003455">
    <property type="component" value="Chromosome"/>
</dbReference>
<dbReference type="GO" id="GO:0008379">
    <property type="term" value="F:thioredoxin peroxidase activity"/>
    <property type="evidence" value="ECO:0007669"/>
    <property type="project" value="UniProtKB-UniRule"/>
</dbReference>
<reference evidence="8" key="1">
    <citation type="submission" date="2010-05" db="EMBL/GenBank/DDBJ databases">
        <authorList>
            <person name="Muzny D."/>
            <person name="Qin X."/>
            <person name="Buhay C."/>
            <person name="Dugan-Rocha S."/>
            <person name="Ding Y."/>
            <person name="Chen G."/>
            <person name="Hawes A."/>
            <person name="Holder M."/>
            <person name="Jhangiani S."/>
            <person name="Johnson A."/>
            <person name="Khan Z."/>
            <person name="Li Z."/>
            <person name="Liu W."/>
            <person name="Liu X."/>
            <person name="Perez L."/>
            <person name="Shen H."/>
            <person name="Wang Q."/>
            <person name="Watt J."/>
            <person name="Xi L."/>
            <person name="Xin Y."/>
            <person name="Zhou J."/>
            <person name="Deng J."/>
            <person name="Jiang H."/>
            <person name="Liu Y."/>
            <person name="Qu J."/>
            <person name="Song X.-Z."/>
            <person name="Zhang L."/>
            <person name="Villasana D."/>
            <person name="Johnson A."/>
            <person name="Liu J."/>
            <person name="Liyanage D."/>
            <person name="Lorensuhewa L."/>
            <person name="Robinson T."/>
            <person name="Song A."/>
            <person name="Song B.-B."/>
            <person name="Dinh H."/>
            <person name="Thornton R."/>
            <person name="Coyle M."/>
            <person name="Francisco L."/>
            <person name="Jackson L."/>
            <person name="Javaid M."/>
            <person name="Korchina V."/>
            <person name="Kovar C."/>
            <person name="Mata R."/>
            <person name="Mathew T."/>
            <person name="Ngo R."/>
            <person name="Nguyen L."/>
            <person name="Nguyen N."/>
            <person name="Okwuonu G."/>
            <person name="Ongeri F."/>
            <person name="Pham C."/>
            <person name="Simmons D."/>
            <person name="Wilczek-Boney K."/>
            <person name="Hale W."/>
            <person name="Jakkamsetti A."/>
            <person name="Pham P."/>
            <person name="Ruth R."/>
            <person name="San Lucas F."/>
            <person name="Warren J."/>
            <person name="Zhang J."/>
            <person name="Zhao Z."/>
            <person name="Zhou C."/>
            <person name="Zhu D."/>
            <person name="Lee S."/>
            <person name="Bess C."/>
            <person name="Blankenburg K."/>
            <person name="Forbes L."/>
            <person name="Fu Q."/>
            <person name="Gubbala S."/>
            <person name="Hirani K."/>
            <person name="Jayaseelan J.C."/>
            <person name="Lara F."/>
            <person name="Munidasa M."/>
            <person name="Palculict T."/>
            <person name="Patil S."/>
            <person name="Pu L.-L."/>
            <person name="Saada N."/>
            <person name="Tang L."/>
            <person name="Weissenberger G."/>
            <person name="Zhu Y."/>
            <person name="Hemphill L."/>
            <person name="Shang Y."/>
            <person name="Youmans B."/>
            <person name="Ayvaz T."/>
            <person name="Ross M."/>
            <person name="Santibanez J."/>
            <person name="Aqrawi P."/>
            <person name="Gross S."/>
            <person name="Joshi V."/>
            <person name="Fowler G."/>
            <person name="Nazareth L."/>
            <person name="Reid J."/>
            <person name="Worley K."/>
            <person name="Petrosino J."/>
            <person name="Highlander S."/>
            <person name="Gibbs R."/>
        </authorList>
    </citation>
    <scope>NUCLEOTIDE SEQUENCE [LARGE SCALE GENOMIC DNA]</scope>
    <source>
        <strain evidence="8">MN8</strain>
    </source>
</reference>
<name>A0A0E1XF15_STAAU</name>
<evidence type="ECO:0000256" key="4">
    <source>
        <dbReference type="ARBA" id="ARBA00023157"/>
    </source>
</evidence>
<dbReference type="CDD" id="cd03014">
    <property type="entry name" value="PRX_Atyp2cys"/>
    <property type="match status" value="1"/>
</dbReference>
<keyword evidence="4" id="KW-1015">Disulfide bond</keyword>
<organism evidence="8">
    <name type="scientific">Staphylococcus aureus subsp. aureus MN8</name>
    <dbReference type="NCBI Taxonomy" id="548470"/>
    <lineage>
        <taxon>Bacteria</taxon>
        <taxon>Bacillati</taxon>
        <taxon>Bacillota</taxon>
        <taxon>Bacilli</taxon>
        <taxon>Bacillales</taxon>
        <taxon>Staphylococcaceae</taxon>
        <taxon>Staphylococcus</taxon>
    </lineage>
</organism>
<evidence type="ECO:0000256" key="1">
    <source>
        <dbReference type="ARBA" id="ARBA00022559"/>
    </source>
</evidence>
<gene>
    <name evidence="6" type="primary">tpx</name>
    <name evidence="8" type="ORF">HMPREF0769_11977</name>
</gene>
<dbReference type="InterPro" id="IPR013740">
    <property type="entry name" value="Redoxin"/>
</dbReference>